<keyword evidence="3" id="KW-1015">Disulfide bond</keyword>
<gene>
    <name evidence="7" type="ORF">M9458_016347</name>
</gene>
<dbReference type="InterPro" id="IPR050350">
    <property type="entry name" value="Compl-Cell_Adhes-Reg"/>
</dbReference>
<dbReference type="InterPro" id="IPR035976">
    <property type="entry name" value="Sushi/SCR/CCP_sf"/>
</dbReference>
<keyword evidence="1 5" id="KW-0768">Sushi</keyword>
<dbReference type="Proteomes" id="UP001529510">
    <property type="component" value="Unassembled WGS sequence"/>
</dbReference>
<protein>
    <recommendedName>
        <fullName evidence="6">Sushi domain-containing protein</fullName>
    </recommendedName>
</protein>
<dbReference type="InterPro" id="IPR000436">
    <property type="entry name" value="Sushi_SCR_CCP_dom"/>
</dbReference>
<feature type="domain" description="Sushi" evidence="6">
    <location>
        <begin position="1"/>
        <end position="57"/>
    </location>
</feature>
<evidence type="ECO:0000256" key="1">
    <source>
        <dbReference type="ARBA" id="ARBA00022659"/>
    </source>
</evidence>
<accession>A0ABD0QSP3</accession>
<organism evidence="7 8">
    <name type="scientific">Cirrhinus mrigala</name>
    <name type="common">Mrigala</name>
    <dbReference type="NCBI Taxonomy" id="683832"/>
    <lineage>
        <taxon>Eukaryota</taxon>
        <taxon>Metazoa</taxon>
        <taxon>Chordata</taxon>
        <taxon>Craniata</taxon>
        <taxon>Vertebrata</taxon>
        <taxon>Euteleostomi</taxon>
        <taxon>Actinopterygii</taxon>
        <taxon>Neopterygii</taxon>
        <taxon>Teleostei</taxon>
        <taxon>Ostariophysi</taxon>
        <taxon>Cypriniformes</taxon>
        <taxon>Cyprinidae</taxon>
        <taxon>Labeoninae</taxon>
        <taxon>Labeonini</taxon>
        <taxon>Cirrhinus</taxon>
    </lineage>
</organism>
<keyword evidence="8" id="KW-1185">Reference proteome</keyword>
<feature type="non-terminal residue" evidence="7">
    <location>
        <position position="1"/>
    </location>
</feature>
<dbReference type="AlphaFoldDB" id="A0ABD0QSP3"/>
<dbReference type="Gene3D" id="2.10.70.10">
    <property type="entry name" value="Complement Module, domain 1"/>
    <property type="match status" value="2"/>
</dbReference>
<comment type="caution">
    <text evidence="7">The sequence shown here is derived from an EMBL/GenBank/DDBJ whole genome shotgun (WGS) entry which is preliminary data.</text>
</comment>
<evidence type="ECO:0000256" key="2">
    <source>
        <dbReference type="ARBA" id="ARBA00022737"/>
    </source>
</evidence>
<dbReference type="PANTHER" id="PTHR19325:SF575">
    <property type="entry name" value="LOCOMOTION-RELATED PROTEIN HIKARU GENKI"/>
    <property type="match status" value="1"/>
</dbReference>
<reference evidence="7 8" key="1">
    <citation type="submission" date="2024-05" db="EMBL/GenBank/DDBJ databases">
        <title>Genome sequencing and assembly of Indian major carp, Cirrhinus mrigala (Hamilton, 1822).</title>
        <authorList>
            <person name="Mohindra V."/>
            <person name="Chowdhury L.M."/>
            <person name="Lal K."/>
            <person name="Jena J.K."/>
        </authorList>
    </citation>
    <scope>NUCLEOTIDE SEQUENCE [LARGE SCALE GENOMIC DNA]</scope>
    <source>
        <strain evidence="7">CM1030</strain>
        <tissue evidence="7">Blood</tissue>
    </source>
</reference>
<name>A0ABD0QSP3_CIRMR</name>
<dbReference type="PANTHER" id="PTHR19325">
    <property type="entry name" value="COMPLEMENT COMPONENT-RELATED SUSHI DOMAIN-CONTAINING"/>
    <property type="match status" value="1"/>
</dbReference>
<keyword evidence="4" id="KW-0325">Glycoprotein</keyword>
<evidence type="ECO:0000313" key="8">
    <source>
        <dbReference type="Proteomes" id="UP001529510"/>
    </source>
</evidence>
<comment type="caution">
    <text evidence="5">Lacks conserved residue(s) required for the propagation of feature annotation.</text>
</comment>
<dbReference type="SUPFAM" id="SSF57535">
    <property type="entry name" value="Complement control module/SCR domain"/>
    <property type="match status" value="2"/>
</dbReference>
<evidence type="ECO:0000313" key="7">
    <source>
        <dbReference type="EMBL" id="KAL0189248.1"/>
    </source>
</evidence>
<dbReference type="EMBL" id="JAMKFB020000007">
    <property type="protein sequence ID" value="KAL0189248.1"/>
    <property type="molecule type" value="Genomic_DNA"/>
</dbReference>
<feature type="non-terminal residue" evidence="7">
    <location>
        <position position="93"/>
    </location>
</feature>
<evidence type="ECO:0000256" key="4">
    <source>
        <dbReference type="ARBA" id="ARBA00023180"/>
    </source>
</evidence>
<evidence type="ECO:0000256" key="5">
    <source>
        <dbReference type="PROSITE-ProRule" id="PRU00302"/>
    </source>
</evidence>
<dbReference type="SMART" id="SM00032">
    <property type="entry name" value="CCP"/>
    <property type="match status" value="1"/>
</dbReference>
<keyword evidence="2" id="KW-0677">Repeat</keyword>
<dbReference type="PROSITE" id="PS50923">
    <property type="entry name" value="SUSHI"/>
    <property type="match status" value="1"/>
</dbReference>
<evidence type="ECO:0000256" key="3">
    <source>
        <dbReference type="ARBA" id="ARBA00023157"/>
    </source>
</evidence>
<proteinExistence type="predicted"/>
<dbReference type="Pfam" id="PF00084">
    <property type="entry name" value="Sushi"/>
    <property type="match status" value="2"/>
</dbReference>
<sequence>LPANLTHVVITGKQLTPVGGSVTISCRPGYYLEGPGLSECSVSGKWSPPFSSKSCVPVICEKPLPILNGLVEGKSNNYGDIISYSCLSGFEIQ</sequence>
<evidence type="ECO:0000259" key="6">
    <source>
        <dbReference type="PROSITE" id="PS50923"/>
    </source>
</evidence>
<dbReference type="CDD" id="cd00033">
    <property type="entry name" value="CCP"/>
    <property type="match status" value="2"/>
</dbReference>